<sequence length="271" mass="29125">MAATIALSSALFLFSLSYRCAVHAFIVIRHTPLLCVAIPCIRHFLHVSVGVQAQNPPPQTASVSEACQNALVGDVVMPLCRYPPLDGNYTRALNIKCKAQADGASNHFCSQAQANKAMDLIEQRCAAELRNNNTAVMAEYTNWYLTPLSSQTECFKDYDGTYCPQKLANNSGSSSKSLCNLCIQQTVLSILGWGGWSRNTTGINPLAIAKSRARETDQHCNFTTSGPADSVDTDNATEEESAATASFPRAPLSSTLSLIGLLLASVAMLDL</sequence>
<evidence type="ECO:0000313" key="4">
    <source>
        <dbReference type="Proteomes" id="UP000271241"/>
    </source>
</evidence>
<dbReference type="EMBL" id="KZ992723">
    <property type="protein sequence ID" value="RKP07417.1"/>
    <property type="molecule type" value="Genomic_DNA"/>
</dbReference>
<evidence type="ECO:0000256" key="1">
    <source>
        <dbReference type="SAM" id="MobiDB-lite"/>
    </source>
</evidence>
<dbReference type="OrthoDB" id="10631065at2759"/>
<gene>
    <name evidence="3" type="ORF">THASP1DRAFT_24435</name>
</gene>
<reference evidence="4" key="1">
    <citation type="journal article" date="2018" name="Nat. Microbiol.">
        <title>Leveraging single-cell genomics to expand the fungal tree of life.</title>
        <authorList>
            <person name="Ahrendt S.R."/>
            <person name="Quandt C.A."/>
            <person name="Ciobanu D."/>
            <person name="Clum A."/>
            <person name="Salamov A."/>
            <person name="Andreopoulos B."/>
            <person name="Cheng J.F."/>
            <person name="Woyke T."/>
            <person name="Pelin A."/>
            <person name="Henrissat B."/>
            <person name="Reynolds N.K."/>
            <person name="Benny G.L."/>
            <person name="Smith M.E."/>
            <person name="James T.Y."/>
            <person name="Grigoriev I.V."/>
        </authorList>
    </citation>
    <scope>NUCLEOTIDE SEQUENCE [LARGE SCALE GENOMIC DNA]</scope>
    <source>
        <strain evidence="4">RSA 1356</strain>
    </source>
</reference>
<keyword evidence="2" id="KW-0732">Signal</keyword>
<feature type="region of interest" description="Disordered" evidence="1">
    <location>
        <begin position="219"/>
        <end position="245"/>
    </location>
</feature>
<proteinExistence type="predicted"/>
<dbReference type="Proteomes" id="UP000271241">
    <property type="component" value="Unassembled WGS sequence"/>
</dbReference>
<feature type="compositionally biased region" description="Acidic residues" evidence="1">
    <location>
        <begin position="231"/>
        <end position="241"/>
    </location>
</feature>
<evidence type="ECO:0000256" key="2">
    <source>
        <dbReference type="SAM" id="SignalP"/>
    </source>
</evidence>
<accession>A0A4P9XN86</accession>
<keyword evidence="4" id="KW-1185">Reference proteome</keyword>
<organism evidence="3 4">
    <name type="scientific">Thamnocephalis sphaerospora</name>
    <dbReference type="NCBI Taxonomy" id="78915"/>
    <lineage>
        <taxon>Eukaryota</taxon>
        <taxon>Fungi</taxon>
        <taxon>Fungi incertae sedis</taxon>
        <taxon>Zoopagomycota</taxon>
        <taxon>Zoopagomycotina</taxon>
        <taxon>Zoopagomycetes</taxon>
        <taxon>Zoopagales</taxon>
        <taxon>Sigmoideomycetaceae</taxon>
        <taxon>Thamnocephalis</taxon>
    </lineage>
</organism>
<dbReference type="AlphaFoldDB" id="A0A4P9XN86"/>
<evidence type="ECO:0000313" key="3">
    <source>
        <dbReference type="EMBL" id="RKP07417.1"/>
    </source>
</evidence>
<name>A0A4P9XN86_9FUNG</name>
<protein>
    <submittedName>
        <fullName evidence="3">Uncharacterized protein</fullName>
    </submittedName>
</protein>
<feature type="signal peptide" evidence="2">
    <location>
        <begin position="1"/>
        <end position="24"/>
    </location>
</feature>
<feature type="chain" id="PRO_5020823064" evidence="2">
    <location>
        <begin position="25"/>
        <end position="271"/>
    </location>
</feature>